<accession>A0A0M8P2M3</accession>
<organism evidence="1 2">
    <name type="scientific">Penicillium nordicum</name>
    <dbReference type="NCBI Taxonomy" id="229535"/>
    <lineage>
        <taxon>Eukaryota</taxon>
        <taxon>Fungi</taxon>
        <taxon>Dikarya</taxon>
        <taxon>Ascomycota</taxon>
        <taxon>Pezizomycotina</taxon>
        <taxon>Eurotiomycetes</taxon>
        <taxon>Eurotiomycetidae</taxon>
        <taxon>Eurotiales</taxon>
        <taxon>Aspergillaceae</taxon>
        <taxon>Penicillium</taxon>
    </lineage>
</organism>
<evidence type="ECO:0000313" key="1">
    <source>
        <dbReference type="EMBL" id="KOS42267.1"/>
    </source>
</evidence>
<sequence>PIVLKLLSPPRSDWLGLNCEDEGSKWLFYQSTYCPEAVKPATVRLVGIEVGGRGVC</sequence>
<feature type="non-terminal residue" evidence="1">
    <location>
        <position position="1"/>
    </location>
</feature>
<dbReference type="Proteomes" id="UP000037696">
    <property type="component" value="Unassembled WGS sequence"/>
</dbReference>
<dbReference type="EMBL" id="LHQQ01000110">
    <property type="protein sequence ID" value="KOS42267.1"/>
    <property type="molecule type" value="Genomic_DNA"/>
</dbReference>
<dbReference type="AlphaFoldDB" id="A0A0M8P2M3"/>
<gene>
    <name evidence="1" type="ORF">ACN38_g6834</name>
</gene>
<reference evidence="1 2" key="1">
    <citation type="submission" date="2015-08" db="EMBL/GenBank/DDBJ databases">
        <title>Genome sequencing of Penicillium nordicum.</title>
        <authorList>
            <person name="Nguyen H.D."/>
            <person name="Seifert K.A."/>
        </authorList>
    </citation>
    <scope>NUCLEOTIDE SEQUENCE [LARGE SCALE GENOMIC DNA]</scope>
    <source>
        <strain evidence="1 2">DAOMC 185683</strain>
    </source>
</reference>
<keyword evidence="2" id="KW-1185">Reference proteome</keyword>
<evidence type="ECO:0000313" key="2">
    <source>
        <dbReference type="Proteomes" id="UP000037696"/>
    </source>
</evidence>
<protein>
    <submittedName>
        <fullName evidence="1">Uncharacterized protein</fullName>
    </submittedName>
</protein>
<name>A0A0M8P2M3_9EURO</name>
<proteinExistence type="predicted"/>
<comment type="caution">
    <text evidence="1">The sequence shown here is derived from an EMBL/GenBank/DDBJ whole genome shotgun (WGS) entry which is preliminary data.</text>
</comment>